<sequence length="176" mass="20258">MLRHKNSVDIIHQVEIVGVARIVYDEKAMKSFQGLLIDKNGRCFSLSGYIVPDEKQYKTQQSTVLSANFDVLDEASHNFKIDNVIMKLDIEPKTRHRRITLEHPLLKFITERCHRGYKADIEIFEHINPQMVGYGCDLFVGNMTIRIISTNSFVPLERRLSVMDDNVVESSSDFLA</sequence>
<dbReference type="Proteomes" id="UP000276991">
    <property type="component" value="Unassembled WGS sequence"/>
</dbReference>
<evidence type="ECO:0000313" key="1">
    <source>
        <dbReference type="EMBL" id="VBB27868.1"/>
    </source>
</evidence>
<dbReference type="AlphaFoldDB" id="A0A498SDK8"/>
<proteinExistence type="predicted"/>
<reference evidence="1 2" key="1">
    <citation type="submission" date="2018-08" db="EMBL/GenBank/DDBJ databases">
        <authorList>
            <person name="Laetsch R D."/>
            <person name="Stevens L."/>
            <person name="Kumar S."/>
            <person name="Blaxter L. M."/>
        </authorList>
    </citation>
    <scope>NUCLEOTIDE SEQUENCE [LARGE SCALE GENOMIC DNA]</scope>
</reference>
<organism evidence="1 2">
    <name type="scientific">Acanthocheilonema viteae</name>
    <name type="common">Filarial nematode worm</name>
    <name type="synonym">Dipetalonema viteae</name>
    <dbReference type="NCBI Taxonomy" id="6277"/>
    <lineage>
        <taxon>Eukaryota</taxon>
        <taxon>Metazoa</taxon>
        <taxon>Ecdysozoa</taxon>
        <taxon>Nematoda</taxon>
        <taxon>Chromadorea</taxon>
        <taxon>Rhabditida</taxon>
        <taxon>Spirurina</taxon>
        <taxon>Spiruromorpha</taxon>
        <taxon>Filarioidea</taxon>
        <taxon>Onchocercidae</taxon>
        <taxon>Acanthocheilonema</taxon>
    </lineage>
</organism>
<dbReference type="EMBL" id="UPTC01000300">
    <property type="protein sequence ID" value="VBB27868.1"/>
    <property type="molecule type" value="Genomic_DNA"/>
</dbReference>
<name>A0A498SDK8_ACAVI</name>
<accession>A0A498SDK8</accession>
<evidence type="ECO:0000313" key="2">
    <source>
        <dbReference type="Proteomes" id="UP000276991"/>
    </source>
</evidence>
<gene>
    <name evidence="1" type="ORF">NAV_LOCUS2698</name>
</gene>
<protein>
    <submittedName>
        <fullName evidence="1">Uncharacterized protein</fullName>
    </submittedName>
</protein>
<dbReference type="OrthoDB" id="5776386at2759"/>
<keyword evidence="2" id="KW-1185">Reference proteome</keyword>